<reference evidence="1 2" key="1">
    <citation type="submission" date="2019-09" db="EMBL/GenBank/DDBJ databases">
        <title>Phylogenetic characterization of a novel taxon of the genus Bifidobacterium: Bifidobacterium choloepi sp. nov.</title>
        <authorList>
            <person name="Modesto M."/>
            <person name="Satti M."/>
        </authorList>
    </citation>
    <scope>NUCLEOTIDE SEQUENCE [LARGE SCALE GENOMIC DNA]</scope>
    <source>
        <strain evidence="1 2">BRDM6</strain>
    </source>
</reference>
<comment type="caution">
    <text evidence="1">The sequence shown here is derived from an EMBL/GenBank/DDBJ whole genome shotgun (WGS) entry which is preliminary data.</text>
</comment>
<organism evidence="1 2">
    <name type="scientific">Bifidobacterium choloepi</name>
    <dbReference type="NCBI Taxonomy" id="2614131"/>
    <lineage>
        <taxon>Bacteria</taxon>
        <taxon>Bacillati</taxon>
        <taxon>Actinomycetota</taxon>
        <taxon>Actinomycetes</taxon>
        <taxon>Bifidobacteriales</taxon>
        <taxon>Bifidobacteriaceae</taxon>
        <taxon>Bifidobacterium</taxon>
    </lineage>
</organism>
<accession>A0A6I5MZK2</accession>
<proteinExistence type="predicted"/>
<dbReference type="RefSeq" id="WP_163227270.1">
    <property type="nucleotide sequence ID" value="NZ_VYSG01000001.1"/>
</dbReference>
<dbReference type="AlphaFoldDB" id="A0A6I5MZK2"/>
<dbReference type="EMBL" id="VYSG01000001">
    <property type="protein sequence ID" value="NEG69737.1"/>
    <property type="molecule type" value="Genomic_DNA"/>
</dbReference>
<gene>
    <name evidence="1" type="ORF">F6S87_03760</name>
</gene>
<dbReference type="Proteomes" id="UP000469292">
    <property type="component" value="Unassembled WGS sequence"/>
</dbReference>
<evidence type="ECO:0000313" key="2">
    <source>
        <dbReference type="Proteomes" id="UP000469292"/>
    </source>
</evidence>
<name>A0A6I5MZK2_9BIFI</name>
<evidence type="ECO:0000313" key="1">
    <source>
        <dbReference type="EMBL" id="NEG69737.1"/>
    </source>
</evidence>
<sequence length="63" mass="6386">MADDITPAAAKATMNAGRKTAVRTPFCSAPAGIKPTHLKASLDEALSEGVGTAAAHLASKEEH</sequence>
<keyword evidence="2" id="KW-1185">Reference proteome</keyword>
<protein>
    <submittedName>
        <fullName evidence="1">Uncharacterized protein</fullName>
    </submittedName>
</protein>